<keyword evidence="3" id="KW-1185">Reference proteome</keyword>
<evidence type="ECO:0000256" key="1">
    <source>
        <dbReference type="SAM" id="Phobius"/>
    </source>
</evidence>
<proteinExistence type="predicted"/>
<dbReference type="RefSeq" id="WP_233054050.1">
    <property type="nucleotide sequence ID" value="NZ_JAIMJA010000019.1"/>
</dbReference>
<dbReference type="Proteomes" id="UP001201273">
    <property type="component" value="Unassembled WGS sequence"/>
</dbReference>
<comment type="caution">
    <text evidence="2">The sequence shown here is derived from an EMBL/GenBank/DDBJ whole genome shotgun (WGS) entry which is preliminary data.</text>
</comment>
<feature type="transmembrane region" description="Helical" evidence="1">
    <location>
        <begin position="121"/>
        <end position="144"/>
    </location>
</feature>
<evidence type="ECO:0000313" key="2">
    <source>
        <dbReference type="EMBL" id="MCE2596407.1"/>
    </source>
</evidence>
<feature type="transmembrane region" description="Helical" evidence="1">
    <location>
        <begin position="165"/>
        <end position="187"/>
    </location>
</feature>
<feature type="transmembrane region" description="Helical" evidence="1">
    <location>
        <begin position="253"/>
        <end position="276"/>
    </location>
</feature>
<feature type="transmembrane region" description="Helical" evidence="1">
    <location>
        <begin position="98"/>
        <end position="115"/>
    </location>
</feature>
<keyword evidence="1" id="KW-0472">Membrane</keyword>
<name>A0ABS8WBL8_9GAMM</name>
<gene>
    <name evidence="2" type="ORF">K6Y31_16545</name>
</gene>
<dbReference type="EMBL" id="JAIMJA010000019">
    <property type="protein sequence ID" value="MCE2596407.1"/>
    <property type="molecule type" value="Genomic_DNA"/>
</dbReference>
<feature type="transmembrane region" description="Helical" evidence="1">
    <location>
        <begin position="207"/>
        <end position="232"/>
    </location>
</feature>
<keyword evidence="1" id="KW-1133">Transmembrane helix</keyword>
<reference evidence="2 3" key="1">
    <citation type="journal article" date="2022" name="Environ. Microbiol. Rep.">
        <title>Eco-phylogenetic analyses reveal divergent evolution of vitamin B12 metabolism in the marine bacterial family 'Psychromonadaceae'.</title>
        <authorList>
            <person name="Jin X."/>
            <person name="Yang Y."/>
            <person name="Cao H."/>
            <person name="Gao B."/>
            <person name="Zhao Z."/>
        </authorList>
    </citation>
    <scope>NUCLEOTIDE SEQUENCE [LARGE SCALE GENOMIC DNA]</scope>
    <source>
        <strain evidence="2 3">MKS20</strain>
    </source>
</reference>
<dbReference type="Pfam" id="PF22564">
    <property type="entry name" value="HAAS"/>
    <property type="match status" value="1"/>
</dbReference>
<organism evidence="2 3">
    <name type="scientific">Motilimonas cestriensis</name>
    <dbReference type="NCBI Taxonomy" id="2742685"/>
    <lineage>
        <taxon>Bacteria</taxon>
        <taxon>Pseudomonadati</taxon>
        <taxon>Pseudomonadota</taxon>
        <taxon>Gammaproteobacteria</taxon>
        <taxon>Alteromonadales</taxon>
        <taxon>Alteromonadales genera incertae sedis</taxon>
        <taxon>Motilimonas</taxon>
    </lineage>
</organism>
<feature type="transmembrane region" description="Helical" evidence="1">
    <location>
        <begin position="296"/>
        <end position="320"/>
    </location>
</feature>
<sequence length="330" mass="37071">MKQADFIGELRSQLSGMGEFERKEILLDYEEYFRDGKASGRSEAEIASALGSPNQIAQDMLEQYSEQVLPVTSNAGYVTKEHSGLSWFKHAWHLCKQAPLMWALLAAVFFVIEMTTESSEYYLLLSYINDAFFTYLVVLFAFGIEQNKSLLKCVFNNRNLTALPNIFLALLVWLLLIFVIEYTASVIGGRDFSLAFPAAESTWPELIFSILSGIFFSVFVLLIPALIVINEIRPVRAYQMSVIAGLQYWRQMLSAILISVAWGLALVVIVLVFLAISASITGLRSEMGKILTEEFFFTALIWFALLPLGIISYTAWAAIFRDGSLSHKVS</sequence>
<accession>A0ABS8WBL8</accession>
<evidence type="ECO:0000313" key="3">
    <source>
        <dbReference type="Proteomes" id="UP001201273"/>
    </source>
</evidence>
<keyword evidence="1" id="KW-0812">Transmembrane</keyword>
<protein>
    <submittedName>
        <fullName evidence="2">DUF1700 domain-containing protein</fullName>
    </submittedName>
</protein>